<keyword evidence="2" id="KW-0456">Lyase</keyword>
<dbReference type="AlphaFoldDB" id="A0A399F6F5"/>
<comment type="caution">
    <text evidence="2">The sequence shown here is derived from an EMBL/GenBank/DDBJ whole genome shotgun (WGS) entry which is preliminary data.</text>
</comment>
<dbReference type="Proteomes" id="UP000266178">
    <property type="component" value="Unassembled WGS sequence"/>
</dbReference>
<organism evidence="2 3">
    <name type="scientific">Meiothermus granaticius NBRC 107808</name>
    <dbReference type="NCBI Taxonomy" id="1227551"/>
    <lineage>
        <taxon>Bacteria</taxon>
        <taxon>Thermotogati</taxon>
        <taxon>Deinococcota</taxon>
        <taxon>Deinococci</taxon>
        <taxon>Thermales</taxon>
        <taxon>Thermaceae</taxon>
        <taxon>Meiothermus</taxon>
    </lineage>
</organism>
<sequence length="329" mass="36279">MKLGVFNPIFGNLSLKELLETLPALGLEAVELRSGPVDRREIAAGRYPGQAQCDPEVLLADRGKLEAFRSAFDAAGIQISAYSCHGNPVHPNRSQAEVYHAAFERSVRLAEATAVEVVVVFSGTPGGSPQDPTPNWITYTWPPEYAEALEYQWNEVLIPYWKKAAAFARAHGVKIAVEAHPGFSVYNLGSFLRLREAVGETIGLNFDPSHLFWQGVDVVRMIRALEGMIYHVHAKDTYLDPVNLPVKGVLDLSPELKDRPWYFRSVGYGMGEKVWRDIVSALRTSGYDYVLSIEHEDALASRVEGVKKAIGVLRQAILSEAAGGTSWSV</sequence>
<dbReference type="Gene3D" id="3.20.20.150">
    <property type="entry name" value="Divalent-metal-dependent TIM barrel enzymes"/>
    <property type="match status" value="1"/>
</dbReference>
<dbReference type="InterPro" id="IPR050312">
    <property type="entry name" value="IolE/XylAMocC-like"/>
</dbReference>
<dbReference type="SUPFAM" id="SSF51658">
    <property type="entry name" value="Xylose isomerase-like"/>
    <property type="match status" value="1"/>
</dbReference>
<evidence type="ECO:0000313" key="2">
    <source>
        <dbReference type="EMBL" id="RIH91808.1"/>
    </source>
</evidence>
<evidence type="ECO:0000313" key="3">
    <source>
        <dbReference type="Proteomes" id="UP000266178"/>
    </source>
</evidence>
<dbReference type="OrthoDB" id="9779184at2"/>
<name>A0A399F6F5_9DEIN</name>
<dbReference type="EMBL" id="QWLB01000032">
    <property type="protein sequence ID" value="RIH91808.1"/>
    <property type="molecule type" value="Genomic_DNA"/>
</dbReference>
<dbReference type="GO" id="GO:0050114">
    <property type="term" value="F:myo-inosose-2 dehydratase activity"/>
    <property type="evidence" value="ECO:0007669"/>
    <property type="project" value="UniProtKB-EC"/>
</dbReference>
<dbReference type="InterPro" id="IPR013022">
    <property type="entry name" value="Xyl_isomerase-like_TIM-brl"/>
</dbReference>
<dbReference type="RefSeq" id="WP_119357776.1">
    <property type="nucleotide sequence ID" value="NZ_BJXM01000016.1"/>
</dbReference>
<protein>
    <submittedName>
        <fullName evidence="2">Inosose dehydratase</fullName>
        <ecNumber evidence="2">4.2.1.44</ecNumber>
    </submittedName>
</protein>
<proteinExistence type="predicted"/>
<dbReference type="Pfam" id="PF01261">
    <property type="entry name" value="AP_endonuc_2"/>
    <property type="match status" value="1"/>
</dbReference>
<dbReference type="EC" id="4.2.1.44" evidence="2"/>
<accession>A0A399F6F5</accession>
<dbReference type="InterPro" id="IPR036237">
    <property type="entry name" value="Xyl_isomerase-like_sf"/>
</dbReference>
<keyword evidence="3" id="KW-1185">Reference proteome</keyword>
<dbReference type="PANTHER" id="PTHR12110">
    <property type="entry name" value="HYDROXYPYRUVATE ISOMERASE"/>
    <property type="match status" value="1"/>
</dbReference>
<reference evidence="2 3" key="1">
    <citation type="submission" date="2018-08" db="EMBL/GenBank/DDBJ databases">
        <title>Meiothermus granaticius genome AF-68 sequencing project.</title>
        <authorList>
            <person name="Da Costa M.S."/>
            <person name="Albuquerque L."/>
            <person name="Raposo P."/>
            <person name="Froufe H.J.C."/>
            <person name="Barroso C.S."/>
            <person name="Egas C."/>
        </authorList>
    </citation>
    <scope>NUCLEOTIDE SEQUENCE [LARGE SCALE GENOMIC DNA]</scope>
    <source>
        <strain evidence="2 3">AF-68</strain>
    </source>
</reference>
<feature type="domain" description="Xylose isomerase-like TIM barrel" evidence="1">
    <location>
        <begin position="25"/>
        <end position="315"/>
    </location>
</feature>
<gene>
    <name evidence="2" type="primary">iolE_2</name>
    <name evidence="2" type="ORF">Mgrana_02308</name>
</gene>
<evidence type="ECO:0000259" key="1">
    <source>
        <dbReference type="Pfam" id="PF01261"/>
    </source>
</evidence>
<dbReference type="PANTHER" id="PTHR12110:SF21">
    <property type="entry name" value="XYLOSE ISOMERASE-LIKE TIM BARREL DOMAIN-CONTAINING PROTEIN"/>
    <property type="match status" value="1"/>
</dbReference>